<evidence type="ECO:0000256" key="7">
    <source>
        <dbReference type="ARBA" id="ARBA00022989"/>
    </source>
</evidence>
<dbReference type="PANTHER" id="PTHR28090:SF1">
    <property type="entry name" value="PROTEIN ROT1"/>
    <property type="match status" value="1"/>
</dbReference>
<dbReference type="STRING" id="1448308.A0A2T2NUX6"/>
<organism evidence="13 14">
    <name type="scientific">Corynespora cassiicola Philippines</name>
    <dbReference type="NCBI Taxonomy" id="1448308"/>
    <lineage>
        <taxon>Eukaryota</taxon>
        <taxon>Fungi</taxon>
        <taxon>Dikarya</taxon>
        <taxon>Ascomycota</taxon>
        <taxon>Pezizomycotina</taxon>
        <taxon>Dothideomycetes</taxon>
        <taxon>Pleosporomycetidae</taxon>
        <taxon>Pleosporales</taxon>
        <taxon>Corynesporascaceae</taxon>
        <taxon>Corynespora</taxon>
    </lineage>
</organism>
<dbReference type="GO" id="GO:0051082">
    <property type="term" value="F:unfolded protein binding"/>
    <property type="evidence" value="ECO:0007669"/>
    <property type="project" value="TreeGrafter"/>
</dbReference>
<dbReference type="GO" id="GO:0006458">
    <property type="term" value="P:'de novo' protein folding"/>
    <property type="evidence" value="ECO:0007669"/>
    <property type="project" value="InterPro"/>
</dbReference>
<evidence type="ECO:0000256" key="12">
    <source>
        <dbReference type="SAM" id="SignalP"/>
    </source>
</evidence>
<dbReference type="PIRSF" id="PIRSF017290">
    <property type="entry name" value="ROT1_prd"/>
    <property type="match status" value="1"/>
</dbReference>
<keyword evidence="6 10" id="KW-0256">Endoplasmic reticulum</keyword>
<keyword evidence="4 11" id="KW-0812">Transmembrane</keyword>
<dbReference type="AlphaFoldDB" id="A0A2T2NUX6"/>
<dbReference type="InterPro" id="IPR019623">
    <property type="entry name" value="Rot1"/>
</dbReference>
<dbReference type="Proteomes" id="UP000240883">
    <property type="component" value="Unassembled WGS sequence"/>
</dbReference>
<evidence type="ECO:0000256" key="8">
    <source>
        <dbReference type="ARBA" id="ARBA00023136"/>
    </source>
</evidence>
<gene>
    <name evidence="13" type="ORF">BS50DRAFT_489869</name>
</gene>
<dbReference type="GO" id="GO:0005789">
    <property type="term" value="C:endoplasmic reticulum membrane"/>
    <property type="evidence" value="ECO:0007669"/>
    <property type="project" value="UniProtKB-SubCell"/>
</dbReference>
<comment type="similarity">
    <text evidence="2 10">Belongs to the ROT1 family.</text>
</comment>
<keyword evidence="7 11" id="KW-1133">Transmembrane helix</keyword>
<feature type="transmembrane region" description="Helical" evidence="11">
    <location>
        <begin position="238"/>
        <end position="255"/>
    </location>
</feature>
<evidence type="ECO:0000256" key="9">
    <source>
        <dbReference type="ARBA" id="ARBA00024969"/>
    </source>
</evidence>
<evidence type="ECO:0000256" key="4">
    <source>
        <dbReference type="ARBA" id="ARBA00022692"/>
    </source>
</evidence>
<feature type="signal peptide" evidence="12">
    <location>
        <begin position="1"/>
        <end position="18"/>
    </location>
</feature>
<evidence type="ECO:0000256" key="11">
    <source>
        <dbReference type="SAM" id="Phobius"/>
    </source>
</evidence>
<protein>
    <recommendedName>
        <fullName evidence="3 10">Protein ROT1</fullName>
    </recommendedName>
</protein>
<keyword evidence="5 12" id="KW-0732">Signal</keyword>
<evidence type="ECO:0000256" key="2">
    <source>
        <dbReference type="ARBA" id="ARBA00007149"/>
    </source>
</evidence>
<keyword evidence="8 10" id="KW-0472">Membrane</keyword>
<feature type="chain" id="PRO_5015653090" description="Protein ROT1" evidence="12">
    <location>
        <begin position="19"/>
        <end position="256"/>
    </location>
</feature>
<evidence type="ECO:0000256" key="5">
    <source>
        <dbReference type="ARBA" id="ARBA00022729"/>
    </source>
</evidence>
<proteinExistence type="inferred from homology"/>
<evidence type="ECO:0000256" key="3">
    <source>
        <dbReference type="ARBA" id="ARBA00017291"/>
    </source>
</evidence>
<evidence type="ECO:0000313" key="13">
    <source>
        <dbReference type="EMBL" id="PSN69193.1"/>
    </source>
</evidence>
<evidence type="ECO:0000313" key="14">
    <source>
        <dbReference type="Proteomes" id="UP000240883"/>
    </source>
</evidence>
<dbReference type="Pfam" id="PF10681">
    <property type="entry name" value="Rot1"/>
    <property type="match status" value="1"/>
</dbReference>
<sequence length="256" mass="28773">MLSSVASALLLSLSLVAAQSTDFSDLVGTWSSKSNSTHTGPKFYDPVNEKFFEPKHTGISYSFTEDGHFEEAYYRAVANPTSPKCPQGIIQWQHGSFKKLDNGSLTLEPIKVDGRQLLSDPCTYKNSIYTRYNASELFDVSQPNPTYALMLPLHRYEVITDPYHNIKRLNLFKFDGSPLMPMYLAFSPPEMLPTSTLNPTATMTGGAKATGKVKRSELPLNINVITKRTPRQQQADQWWWFGVFLTASGGVLYFFF</sequence>
<keyword evidence="14" id="KW-1185">Reference proteome</keyword>
<dbReference type="OrthoDB" id="5327821at2759"/>
<evidence type="ECO:0000256" key="10">
    <source>
        <dbReference type="PIRNR" id="PIRNR017290"/>
    </source>
</evidence>
<evidence type="ECO:0000256" key="6">
    <source>
        <dbReference type="ARBA" id="ARBA00022824"/>
    </source>
</evidence>
<comment type="subcellular location">
    <subcellularLocation>
        <location evidence="1">Endoplasmic reticulum membrane</location>
        <topology evidence="1">Single-pass type I membrane protein</topology>
    </subcellularLocation>
</comment>
<accession>A0A2T2NUX6</accession>
<name>A0A2T2NUX6_CORCC</name>
<comment type="function">
    <text evidence="9 10">Required for normal levels of the cell wall 1,6-beta-glucan. Involved in a protein folding machinery chaperoning proteins acting in various physiological processes including cell wall synthesis and lysis of autophagic bodies.</text>
</comment>
<evidence type="ECO:0000256" key="1">
    <source>
        <dbReference type="ARBA" id="ARBA00004115"/>
    </source>
</evidence>
<dbReference type="PANTHER" id="PTHR28090">
    <property type="entry name" value="PROTEIN ROT1"/>
    <property type="match status" value="1"/>
</dbReference>
<dbReference type="EMBL" id="KZ678133">
    <property type="protein sequence ID" value="PSN69193.1"/>
    <property type="molecule type" value="Genomic_DNA"/>
</dbReference>
<reference evidence="13 14" key="1">
    <citation type="journal article" date="2018" name="Front. Microbiol.">
        <title>Genome-Wide Analysis of Corynespora cassiicola Leaf Fall Disease Putative Effectors.</title>
        <authorList>
            <person name="Lopez D."/>
            <person name="Ribeiro S."/>
            <person name="Label P."/>
            <person name="Fumanal B."/>
            <person name="Venisse J.S."/>
            <person name="Kohler A."/>
            <person name="de Oliveira R.R."/>
            <person name="Labutti K."/>
            <person name="Lipzen A."/>
            <person name="Lail K."/>
            <person name="Bauer D."/>
            <person name="Ohm R.A."/>
            <person name="Barry K.W."/>
            <person name="Spatafora J."/>
            <person name="Grigoriev I.V."/>
            <person name="Martin F.M."/>
            <person name="Pujade-Renaud V."/>
        </authorList>
    </citation>
    <scope>NUCLEOTIDE SEQUENCE [LARGE SCALE GENOMIC DNA]</scope>
    <source>
        <strain evidence="13 14">Philippines</strain>
    </source>
</reference>